<dbReference type="Pfam" id="PF13354">
    <property type="entry name" value="Beta-lactamase2"/>
    <property type="match status" value="1"/>
</dbReference>
<dbReference type="GO" id="GO:0046677">
    <property type="term" value="P:response to antibiotic"/>
    <property type="evidence" value="ECO:0007669"/>
    <property type="project" value="InterPro"/>
</dbReference>
<gene>
    <name evidence="2" type="ORF">HD596_008212</name>
</gene>
<evidence type="ECO:0000313" key="2">
    <source>
        <dbReference type="EMBL" id="MBB5781456.1"/>
    </source>
</evidence>
<dbReference type="InterPro" id="IPR045155">
    <property type="entry name" value="Beta-lactam_cat"/>
</dbReference>
<protein>
    <recommendedName>
        <fullName evidence="1">Beta-lactamase class A catalytic domain-containing protein</fullName>
    </recommendedName>
</protein>
<dbReference type="RefSeq" id="WP_185074750.1">
    <property type="nucleotide sequence ID" value="NZ_JACHMB010000001.1"/>
</dbReference>
<accession>A0A7W9GCV6</accession>
<dbReference type="Proteomes" id="UP000579153">
    <property type="component" value="Unassembled WGS sequence"/>
</dbReference>
<dbReference type="InterPro" id="IPR000871">
    <property type="entry name" value="Beta-lactam_class-A"/>
</dbReference>
<dbReference type="GO" id="GO:0030655">
    <property type="term" value="P:beta-lactam antibiotic catabolic process"/>
    <property type="evidence" value="ECO:0007669"/>
    <property type="project" value="InterPro"/>
</dbReference>
<name>A0A7W9GCV6_9ACTN</name>
<dbReference type="EMBL" id="JACHMB010000001">
    <property type="protein sequence ID" value="MBB5781456.1"/>
    <property type="molecule type" value="Genomic_DNA"/>
</dbReference>
<sequence>MIDETATHTSSTPAERQLDWLLDASLRGPLPDGEIRRHLAPALLEAIGGPDGFNAALAAVGRLALRETLMTQPDQVQAAVRGRTTGYRITVHVEAAGLVDNLRLTPEEPEPASWTEIDARLAELGTRVSFAAARIEPDGQCRIAHGLDADTPRPIGSAFKLYVLGALAQAVAEGRLSWNEQLAIRDDHKSLPSGTLQNRPAGTMLPLSDYADHMISISDNTATDRLIHRLGREAVRRQLSLFGHRQPEANVPILTTKAFFQLKATSDEDRARQYLALPTHQRTAAVLELEQLPLPQVHETWPQPRYIDQIEYFASPADICHAYAGLLRLDQPEIHHALSLNDDGLHLDALQFPSVWYKGGSEPGVVTLHYLARTADGRALATSLMVSDPTTAPDTIDVAARSQSIVRAAFRLLALQR</sequence>
<dbReference type="Gene3D" id="3.40.710.10">
    <property type="entry name" value="DD-peptidase/beta-lactamase superfamily"/>
    <property type="match status" value="1"/>
</dbReference>
<feature type="domain" description="Beta-lactamase class A catalytic" evidence="1">
    <location>
        <begin position="147"/>
        <end position="241"/>
    </location>
</feature>
<evidence type="ECO:0000259" key="1">
    <source>
        <dbReference type="Pfam" id="PF13354"/>
    </source>
</evidence>
<dbReference type="Gene3D" id="3.10.450.280">
    <property type="match status" value="1"/>
</dbReference>
<dbReference type="AlphaFoldDB" id="A0A7W9GCV6"/>
<proteinExistence type="predicted"/>
<dbReference type="PANTHER" id="PTHR35333">
    <property type="entry name" value="BETA-LACTAMASE"/>
    <property type="match status" value="1"/>
</dbReference>
<comment type="caution">
    <text evidence="2">The sequence shown here is derived from an EMBL/GenBank/DDBJ whole genome shotgun (WGS) entry which is preliminary data.</text>
</comment>
<dbReference type="SUPFAM" id="SSF56601">
    <property type="entry name" value="beta-lactamase/transpeptidase-like"/>
    <property type="match status" value="1"/>
</dbReference>
<reference evidence="2 3" key="1">
    <citation type="submission" date="2020-08" db="EMBL/GenBank/DDBJ databases">
        <title>Sequencing the genomes of 1000 actinobacteria strains.</title>
        <authorList>
            <person name="Klenk H.-P."/>
        </authorList>
    </citation>
    <scope>NUCLEOTIDE SEQUENCE [LARGE SCALE GENOMIC DNA]</scope>
    <source>
        <strain evidence="2 3">DSM 45507</strain>
    </source>
</reference>
<dbReference type="PANTHER" id="PTHR35333:SF5">
    <property type="entry name" value="CONSERVED LIPOPROTEIN LPQF-RELATED"/>
    <property type="match status" value="1"/>
</dbReference>
<organism evidence="2 3">
    <name type="scientific">Nonomuraea jabiensis</name>
    <dbReference type="NCBI Taxonomy" id="882448"/>
    <lineage>
        <taxon>Bacteria</taxon>
        <taxon>Bacillati</taxon>
        <taxon>Actinomycetota</taxon>
        <taxon>Actinomycetes</taxon>
        <taxon>Streptosporangiales</taxon>
        <taxon>Streptosporangiaceae</taxon>
        <taxon>Nonomuraea</taxon>
    </lineage>
</organism>
<evidence type="ECO:0000313" key="3">
    <source>
        <dbReference type="Proteomes" id="UP000579153"/>
    </source>
</evidence>
<dbReference type="InterPro" id="IPR012338">
    <property type="entry name" value="Beta-lactam/transpept-like"/>
</dbReference>
<dbReference type="GO" id="GO:0008800">
    <property type="term" value="F:beta-lactamase activity"/>
    <property type="evidence" value="ECO:0007669"/>
    <property type="project" value="InterPro"/>
</dbReference>
<keyword evidence="3" id="KW-1185">Reference proteome</keyword>